<sequence length="80" mass="9325">MFKLFKRIKEVNATKEAARLQEVNIRLAHERAEHERICAENVTKREAAQAAALKASGEKWKQRFREECERQGKQVPACMK</sequence>
<name>A0A2W0C7B3_9BACL</name>
<evidence type="ECO:0000313" key="2">
    <source>
        <dbReference type="Proteomes" id="UP000247459"/>
    </source>
</evidence>
<organism evidence="1 2">
    <name type="scientific">Paenibacillus illinoisensis</name>
    <dbReference type="NCBI Taxonomy" id="59845"/>
    <lineage>
        <taxon>Bacteria</taxon>
        <taxon>Bacillati</taxon>
        <taxon>Bacillota</taxon>
        <taxon>Bacilli</taxon>
        <taxon>Bacillales</taxon>
        <taxon>Paenibacillaceae</taxon>
        <taxon>Paenibacillus</taxon>
    </lineage>
</organism>
<comment type="caution">
    <text evidence="1">The sequence shown here is derived from an EMBL/GenBank/DDBJ whole genome shotgun (WGS) entry which is preliminary data.</text>
</comment>
<accession>A0A2W0C7B3</accession>
<dbReference type="Proteomes" id="UP000247459">
    <property type="component" value="Unassembled WGS sequence"/>
</dbReference>
<reference evidence="1 2" key="1">
    <citation type="submission" date="2018-01" db="EMBL/GenBank/DDBJ databases">
        <title>Genome sequence of the PGP bacterium Paenibacillus illinoisensis E3.</title>
        <authorList>
            <person name="Rolli E."/>
            <person name="Marasco R."/>
            <person name="Bessem C."/>
            <person name="Michoud G."/>
            <person name="Gaiarsa S."/>
            <person name="Borin S."/>
            <person name="Daffonchio D."/>
        </authorList>
    </citation>
    <scope>NUCLEOTIDE SEQUENCE [LARGE SCALE GENOMIC DNA]</scope>
    <source>
        <strain evidence="1 2">E3</strain>
    </source>
</reference>
<gene>
    <name evidence="1" type="ORF">PIL02S_03477</name>
</gene>
<dbReference type="EMBL" id="PRLG01000020">
    <property type="protein sequence ID" value="PYY28326.1"/>
    <property type="molecule type" value="Genomic_DNA"/>
</dbReference>
<evidence type="ECO:0000313" key="1">
    <source>
        <dbReference type="EMBL" id="PYY28326.1"/>
    </source>
</evidence>
<dbReference type="RefSeq" id="WP_110820971.1">
    <property type="nucleotide sequence ID" value="NZ_PRLG01000020.1"/>
</dbReference>
<dbReference type="AlphaFoldDB" id="A0A2W0C7B3"/>
<proteinExistence type="predicted"/>
<dbReference type="OrthoDB" id="9933749at2"/>
<protein>
    <submittedName>
        <fullName evidence="1">Uncharacterized protein</fullName>
    </submittedName>
</protein>